<dbReference type="InterPro" id="IPR022488">
    <property type="entry name" value="PPK2-related"/>
</dbReference>
<proteinExistence type="inferred from homology"/>
<name>A0A1H7SWK6_STIAU</name>
<dbReference type="GO" id="GO:0008976">
    <property type="term" value="F:polyphosphate kinase activity"/>
    <property type="evidence" value="ECO:0007669"/>
    <property type="project" value="InterPro"/>
</dbReference>
<evidence type="ECO:0000256" key="3">
    <source>
        <dbReference type="ARBA" id="ARBA00022777"/>
    </source>
</evidence>
<dbReference type="AlphaFoldDB" id="A0A1H7SWK6"/>
<dbReference type="PANTHER" id="PTHR34383:SF3">
    <property type="entry name" value="POLYPHOSPHATE:AMP PHOSPHOTRANSFERASE"/>
    <property type="match status" value="1"/>
</dbReference>
<evidence type="ECO:0000256" key="1">
    <source>
        <dbReference type="ARBA" id="ARBA00009924"/>
    </source>
</evidence>
<accession>A0A1H7SWK6</accession>
<dbReference type="NCBIfam" id="TIGR03709">
    <property type="entry name" value="PPK2_rel_1"/>
    <property type="match status" value="1"/>
</dbReference>
<keyword evidence="3" id="KW-0418">Kinase</keyword>
<dbReference type="Pfam" id="PF03976">
    <property type="entry name" value="PPK2"/>
    <property type="match status" value="1"/>
</dbReference>
<dbReference type="PIRSF" id="PIRSF028756">
    <property type="entry name" value="PPK2_prd"/>
    <property type="match status" value="1"/>
</dbReference>
<evidence type="ECO:0000259" key="4">
    <source>
        <dbReference type="Pfam" id="PF03976"/>
    </source>
</evidence>
<comment type="similarity">
    <text evidence="1">Belongs to the polyphosphate kinase 2 (PPK2) family. Class I subfamily.</text>
</comment>
<dbReference type="SUPFAM" id="SSF52540">
    <property type="entry name" value="P-loop containing nucleoside triphosphate hydrolases"/>
    <property type="match status" value="1"/>
</dbReference>
<sequence>MPRVMTALTLNKPGQKVRLSDYPEQPPKGLTEKKVQAEFGALCEELFDLQDLLWGARQNSVLVVLQGRDTAGKDGAINHVVGCLNPRGVHVTSFGAPTQEELDHDFLWRVHRHAPRKGEFAIFNRSHYEDVLVARVNKLVPKPVWKERFGHIRDFEELLAEHGTLVLKFFLHISFEEQEKRLLKREQDARKAWKISPGDWKDRDHWEDYTEAYEDALSRTSTKAAPWTLVPADAKWYRNLVLARAIAEALRPYRKAWQAQLDAVGEAKKEELAQYRQKK</sequence>
<protein>
    <submittedName>
        <fullName evidence="5">Polyphosphate:nucleotide phosphotransferase, PPK2 family</fullName>
    </submittedName>
</protein>
<dbReference type="EMBL" id="FOAP01000008">
    <property type="protein sequence ID" value="SEL77030.1"/>
    <property type="molecule type" value="Genomic_DNA"/>
</dbReference>
<reference evidence="6" key="1">
    <citation type="submission" date="2016-10" db="EMBL/GenBank/DDBJ databases">
        <authorList>
            <person name="Varghese N."/>
            <person name="Submissions S."/>
        </authorList>
    </citation>
    <scope>NUCLEOTIDE SEQUENCE [LARGE SCALE GENOMIC DNA]</scope>
    <source>
        <strain evidence="6">DSM 17044</strain>
    </source>
</reference>
<dbReference type="InterPro" id="IPR016898">
    <property type="entry name" value="Polyphosphate_phosphotransfera"/>
</dbReference>
<keyword evidence="6" id="KW-1185">Reference proteome</keyword>
<dbReference type="Gene3D" id="3.40.50.300">
    <property type="entry name" value="P-loop containing nucleotide triphosphate hydrolases"/>
    <property type="match status" value="1"/>
</dbReference>
<dbReference type="InterPro" id="IPR027417">
    <property type="entry name" value="P-loop_NTPase"/>
</dbReference>
<evidence type="ECO:0000256" key="2">
    <source>
        <dbReference type="ARBA" id="ARBA00022679"/>
    </source>
</evidence>
<evidence type="ECO:0000313" key="5">
    <source>
        <dbReference type="EMBL" id="SEL77030.1"/>
    </source>
</evidence>
<evidence type="ECO:0000313" key="6">
    <source>
        <dbReference type="Proteomes" id="UP000182719"/>
    </source>
</evidence>
<dbReference type="InterPro" id="IPR022300">
    <property type="entry name" value="PPK2-rel_1"/>
</dbReference>
<dbReference type="Proteomes" id="UP000182719">
    <property type="component" value="Unassembled WGS sequence"/>
</dbReference>
<feature type="domain" description="Polyphosphate kinase-2-related" evidence="4">
    <location>
        <begin position="32"/>
        <end position="251"/>
    </location>
</feature>
<keyword evidence="2 5" id="KW-0808">Transferase</keyword>
<gene>
    <name evidence="5" type="ORF">SAMN05444354_108175</name>
</gene>
<dbReference type="GO" id="GO:0006797">
    <property type="term" value="P:polyphosphate metabolic process"/>
    <property type="evidence" value="ECO:0007669"/>
    <property type="project" value="InterPro"/>
</dbReference>
<organism evidence="5 6">
    <name type="scientific">Stigmatella aurantiaca</name>
    <dbReference type="NCBI Taxonomy" id="41"/>
    <lineage>
        <taxon>Bacteria</taxon>
        <taxon>Pseudomonadati</taxon>
        <taxon>Myxococcota</taxon>
        <taxon>Myxococcia</taxon>
        <taxon>Myxococcales</taxon>
        <taxon>Cystobacterineae</taxon>
        <taxon>Archangiaceae</taxon>
        <taxon>Stigmatella</taxon>
    </lineage>
</organism>
<dbReference type="PANTHER" id="PTHR34383">
    <property type="entry name" value="POLYPHOSPHATE:AMP PHOSPHOTRANSFERASE-RELATED"/>
    <property type="match status" value="1"/>
</dbReference>